<evidence type="ECO:0000256" key="7">
    <source>
        <dbReference type="ARBA" id="ARBA00022516"/>
    </source>
</evidence>
<evidence type="ECO:0000256" key="3">
    <source>
        <dbReference type="ARBA" id="ARBA00005119"/>
    </source>
</evidence>
<evidence type="ECO:0000256" key="13">
    <source>
        <dbReference type="ARBA" id="ARBA00023136"/>
    </source>
</evidence>
<keyword evidence="13 17" id="KW-0472">Membrane</keyword>
<feature type="transmembrane region" description="Helical" evidence="17">
    <location>
        <begin position="52"/>
        <end position="79"/>
    </location>
</feature>
<feature type="transmembrane region" description="Helical" evidence="17">
    <location>
        <begin position="241"/>
        <end position="259"/>
    </location>
</feature>
<feature type="transmembrane region" description="Helical" evidence="17">
    <location>
        <begin position="143"/>
        <end position="162"/>
    </location>
</feature>
<evidence type="ECO:0000256" key="12">
    <source>
        <dbReference type="ARBA" id="ARBA00023098"/>
    </source>
</evidence>
<evidence type="ECO:0000256" key="14">
    <source>
        <dbReference type="ARBA" id="ARBA00023209"/>
    </source>
</evidence>
<evidence type="ECO:0000256" key="1">
    <source>
        <dbReference type="ARBA" id="ARBA00001698"/>
    </source>
</evidence>
<dbReference type="InterPro" id="IPR016720">
    <property type="entry name" value="PC_Trfase_euk"/>
</dbReference>
<sequence length="415" mass="47888">MLCTYGESGPFKTISYQLSSIYKMEKPSKEPETKSERVSKLSGMSNGLKRTISGVLLSALFFTIVYVGVPTIYTMYLIVQIKCFDEILKIGYSMKKVQEIPLFRTLNWYFLVVANYFLFGETFISHTQVFIRKYYVLEALASYHRFISFCLYFLGLICFMTILRKKLIRQQFSLLSWTHFLLMIISVQTYMIIQVMFEGIIWLVVSLWLVILNDIFAYLFGKYFGKTPLISLSPKKTVEGFVMGGLSTFVLGVLISYLFCHFKYFVCPVKYEEINGEIVHFSNCTPSDLFQPIPYQIFNTGISLNYYPFMKHSLYLSIFASIIAPFGGFCASGFKRAVNVKDFSDTFPGHGGFVDRFDCQFLMMTFANVYIMTFVEHSDVDEIFRKILTLTDAQQLEFYSLLKHSLGEQLVGAVK</sequence>
<evidence type="ECO:0000313" key="19">
    <source>
        <dbReference type="Proteomes" id="UP001153712"/>
    </source>
</evidence>
<feature type="transmembrane region" description="Helical" evidence="17">
    <location>
        <begin position="174"/>
        <end position="193"/>
    </location>
</feature>
<organism evidence="18 19">
    <name type="scientific">Phyllotreta striolata</name>
    <name type="common">Striped flea beetle</name>
    <name type="synonym">Crioceris striolata</name>
    <dbReference type="NCBI Taxonomy" id="444603"/>
    <lineage>
        <taxon>Eukaryota</taxon>
        <taxon>Metazoa</taxon>
        <taxon>Ecdysozoa</taxon>
        <taxon>Arthropoda</taxon>
        <taxon>Hexapoda</taxon>
        <taxon>Insecta</taxon>
        <taxon>Pterygota</taxon>
        <taxon>Neoptera</taxon>
        <taxon>Endopterygota</taxon>
        <taxon>Coleoptera</taxon>
        <taxon>Polyphaga</taxon>
        <taxon>Cucujiformia</taxon>
        <taxon>Chrysomeloidea</taxon>
        <taxon>Chrysomelidae</taxon>
        <taxon>Galerucinae</taxon>
        <taxon>Alticini</taxon>
        <taxon>Phyllotreta</taxon>
    </lineage>
</organism>
<dbReference type="GO" id="GO:0008654">
    <property type="term" value="P:phospholipid biosynthetic process"/>
    <property type="evidence" value="ECO:0007669"/>
    <property type="project" value="UniProtKB-KW"/>
</dbReference>
<dbReference type="AlphaFoldDB" id="A0A9N9XRJ9"/>
<feature type="transmembrane region" description="Helical" evidence="17">
    <location>
        <begin position="100"/>
        <end position="119"/>
    </location>
</feature>
<comment type="subcellular location">
    <subcellularLocation>
        <location evidence="2">Membrane</location>
        <topology evidence="2">Multi-pass membrane protein</topology>
    </subcellularLocation>
</comment>
<comment type="catalytic activity">
    <reaction evidence="1 16">
        <text>a 1,2-diacyl-sn-glycero-3-phosphate + CTP + H(+) = a CDP-1,2-diacyl-sn-glycerol + diphosphate</text>
        <dbReference type="Rhea" id="RHEA:16229"/>
        <dbReference type="ChEBI" id="CHEBI:15378"/>
        <dbReference type="ChEBI" id="CHEBI:33019"/>
        <dbReference type="ChEBI" id="CHEBI:37563"/>
        <dbReference type="ChEBI" id="CHEBI:58332"/>
        <dbReference type="ChEBI" id="CHEBI:58608"/>
        <dbReference type="EC" id="2.7.7.41"/>
    </reaction>
</comment>
<gene>
    <name evidence="18" type="ORF">PHYEVI_LOCUS5624</name>
</gene>
<keyword evidence="7" id="KW-0444">Lipid biosynthesis</keyword>
<evidence type="ECO:0000256" key="17">
    <source>
        <dbReference type="SAM" id="Phobius"/>
    </source>
</evidence>
<comment type="pathway">
    <text evidence="3 16">Phospholipid metabolism; CDP-diacylglycerol biosynthesis; CDP-diacylglycerol from sn-glycerol 3-phosphate: step 3/3.</text>
</comment>
<keyword evidence="9 16" id="KW-0812">Transmembrane</keyword>
<dbReference type="EMBL" id="OU900095">
    <property type="protein sequence ID" value="CAG9859250.1"/>
    <property type="molecule type" value="Genomic_DNA"/>
</dbReference>
<evidence type="ECO:0000256" key="15">
    <source>
        <dbReference type="ARBA" id="ARBA00023264"/>
    </source>
</evidence>
<keyword evidence="15" id="KW-1208">Phospholipid metabolism</keyword>
<evidence type="ECO:0000256" key="8">
    <source>
        <dbReference type="ARBA" id="ARBA00022679"/>
    </source>
</evidence>
<keyword evidence="14" id="KW-0594">Phospholipid biosynthesis</keyword>
<dbReference type="GO" id="GO:0004605">
    <property type="term" value="F:phosphatidate cytidylyltransferase activity"/>
    <property type="evidence" value="ECO:0007669"/>
    <property type="project" value="UniProtKB-EC"/>
</dbReference>
<dbReference type="PANTHER" id="PTHR13773">
    <property type="entry name" value="PHOSPHATIDATE CYTIDYLYLTRANSFERASE"/>
    <property type="match status" value="1"/>
</dbReference>
<evidence type="ECO:0000256" key="16">
    <source>
        <dbReference type="RuleBase" id="RU003938"/>
    </source>
</evidence>
<keyword evidence="11 17" id="KW-1133">Transmembrane helix</keyword>
<dbReference type="GO" id="GO:0005789">
    <property type="term" value="C:endoplasmic reticulum membrane"/>
    <property type="evidence" value="ECO:0007669"/>
    <property type="project" value="TreeGrafter"/>
</dbReference>
<evidence type="ECO:0000256" key="4">
    <source>
        <dbReference type="ARBA" id="ARBA00005189"/>
    </source>
</evidence>
<evidence type="ECO:0000256" key="2">
    <source>
        <dbReference type="ARBA" id="ARBA00004141"/>
    </source>
</evidence>
<dbReference type="Proteomes" id="UP001153712">
    <property type="component" value="Chromosome 2"/>
</dbReference>
<feature type="transmembrane region" description="Helical" evidence="17">
    <location>
        <begin position="314"/>
        <end position="334"/>
    </location>
</feature>
<dbReference type="OrthoDB" id="10260889at2759"/>
<feature type="transmembrane region" description="Helical" evidence="17">
    <location>
        <begin position="199"/>
        <end position="220"/>
    </location>
</feature>
<keyword evidence="12" id="KW-0443">Lipid metabolism</keyword>
<keyword evidence="8 16" id="KW-0808">Transferase</keyword>
<comment type="similarity">
    <text evidence="5 16">Belongs to the CDS family.</text>
</comment>
<evidence type="ECO:0000256" key="5">
    <source>
        <dbReference type="ARBA" id="ARBA00010185"/>
    </source>
</evidence>
<dbReference type="Pfam" id="PF01148">
    <property type="entry name" value="CTP_transf_1"/>
    <property type="match status" value="1"/>
</dbReference>
<evidence type="ECO:0000256" key="9">
    <source>
        <dbReference type="ARBA" id="ARBA00022692"/>
    </source>
</evidence>
<keyword evidence="19" id="KW-1185">Reference proteome</keyword>
<protein>
    <recommendedName>
        <fullName evidence="6 16">Phosphatidate cytidylyltransferase</fullName>
        <ecNumber evidence="6 16">2.7.7.41</ecNumber>
    </recommendedName>
</protein>
<keyword evidence="10 16" id="KW-0548">Nucleotidyltransferase</keyword>
<evidence type="ECO:0000256" key="11">
    <source>
        <dbReference type="ARBA" id="ARBA00022989"/>
    </source>
</evidence>
<evidence type="ECO:0000256" key="6">
    <source>
        <dbReference type="ARBA" id="ARBA00012487"/>
    </source>
</evidence>
<comment type="pathway">
    <text evidence="4">Lipid metabolism.</text>
</comment>
<proteinExistence type="inferred from homology"/>
<dbReference type="InterPro" id="IPR000374">
    <property type="entry name" value="PC_trans"/>
</dbReference>
<dbReference type="PROSITE" id="PS01315">
    <property type="entry name" value="CDS"/>
    <property type="match status" value="1"/>
</dbReference>
<dbReference type="PANTHER" id="PTHR13773:SF8">
    <property type="entry name" value="PHOSPHATIDATE CYTIDYLYLTRANSFERASE, PHOTORECEPTOR-SPECIFIC"/>
    <property type="match status" value="1"/>
</dbReference>
<reference evidence="18" key="1">
    <citation type="submission" date="2022-01" db="EMBL/GenBank/DDBJ databases">
        <authorList>
            <person name="King R."/>
        </authorList>
    </citation>
    <scope>NUCLEOTIDE SEQUENCE</scope>
</reference>
<dbReference type="EC" id="2.7.7.41" evidence="6 16"/>
<evidence type="ECO:0000256" key="10">
    <source>
        <dbReference type="ARBA" id="ARBA00022695"/>
    </source>
</evidence>
<accession>A0A9N9XRJ9</accession>
<evidence type="ECO:0000313" key="18">
    <source>
        <dbReference type="EMBL" id="CAG9859250.1"/>
    </source>
</evidence>
<name>A0A9N9XRJ9_PHYSR</name>